<name>A0A9P6Y6V9_RHIOR</name>
<dbReference type="EMBL" id="JAANIT010001400">
    <property type="protein sequence ID" value="KAG1540487.1"/>
    <property type="molecule type" value="Genomic_DNA"/>
</dbReference>
<organism evidence="2 3">
    <name type="scientific">Rhizopus oryzae</name>
    <name type="common">Mucormycosis agent</name>
    <name type="synonym">Rhizopus arrhizus var. delemar</name>
    <dbReference type="NCBI Taxonomy" id="64495"/>
    <lineage>
        <taxon>Eukaryota</taxon>
        <taxon>Fungi</taxon>
        <taxon>Fungi incertae sedis</taxon>
        <taxon>Mucoromycota</taxon>
        <taxon>Mucoromycotina</taxon>
        <taxon>Mucoromycetes</taxon>
        <taxon>Mucorales</taxon>
        <taxon>Mucorineae</taxon>
        <taxon>Rhizopodaceae</taxon>
        <taxon>Rhizopus</taxon>
    </lineage>
</organism>
<proteinExistence type="predicted"/>
<evidence type="ECO:0000313" key="2">
    <source>
        <dbReference type="EMBL" id="KAG1540487.1"/>
    </source>
</evidence>
<dbReference type="Proteomes" id="UP000717996">
    <property type="component" value="Unassembled WGS sequence"/>
</dbReference>
<reference evidence="2" key="1">
    <citation type="journal article" date="2020" name="Microb. Genom.">
        <title>Genetic diversity of clinical and environmental Mucorales isolates obtained from an investigation of mucormycosis cases among solid organ transplant recipients.</title>
        <authorList>
            <person name="Nguyen M.H."/>
            <person name="Kaul D."/>
            <person name="Muto C."/>
            <person name="Cheng S.J."/>
            <person name="Richter R.A."/>
            <person name="Bruno V.M."/>
            <person name="Liu G."/>
            <person name="Beyhan S."/>
            <person name="Sundermann A.J."/>
            <person name="Mounaud S."/>
            <person name="Pasculle A.W."/>
            <person name="Nierman W.C."/>
            <person name="Driscoll E."/>
            <person name="Cumbie R."/>
            <person name="Clancy C.J."/>
            <person name="Dupont C.L."/>
        </authorList>
    </citation>
    <scope>NUCLEOTIDE SEQUENCE</scope>
    <source>
        <strain evidence="2">GL16</strain>
    </source>
</reference>
<dbReference type="OrthoDB" id="2270049at2759"/>
<protein>
    <submittedName>
        <fullName evidence="2">Uncharacterized protein</fullName>
    </submittedName>
</protein>
<comment type="caution">
    <text evidence="2">The sequence shown here is derived from an EMBL/GenBank/DDBJ whole genome shotgun (WGS) entry which is preliminary data.</text>
</comment>
<sequence>MTNFYWYSTNGMVQRRLPNRHFTMLDQAFERRARIQIYDDEIFGANVSALANPYQGTMTAGDLHFGLYRHPPIWRMSDVSLDTLTFIGDSTITDSTNGIRHNSHGNMIHDKEDTTDTTTDDNNRNLKLKTIQRKRLMATVEEDCIGCCRIS</sequence>
<accession>A0A9P6Y6V9</accession>
<dbReference type="AlphaFoldDB" id="A0A9P6Y6V9"/>
<evidence type="ECO:0000313" key="3">
    <source>
        <dbReference type="Proteomes" id="UP000717996"/>
    </source>
</evidence>
<feature type="region of interest" description="Disordered" evidence="1">
    <location>
        <begin position="97"/>
        <end position="120"/>
    </location>
</feature>
<gene>
    <name evidence="2" type="ORF">G6F51_008494</name>
</gene>
<evidence type="ECO:0000256" key="1">
    <source>
        <dbReference type="SAM" id="MobiDB-lite"/>
    </source>
</evidence>